<accession>A0AAV3RSG4</accession>
<comment type="caution">
    <text evidence="2">The sequence shown here is derived from an EMBL/GenBank/DDBJ whole genome shotgun (WGS) entry which is preliminary data.</text>
</comment>
<feature type="chain" id="PRO_5043461389" evidence="1">
    <location>
        <begin position="23"/>
        <end position="151"/>
    </location>
</feature>
<evidence type="ECO:0000313" key="2">
    <source>
        <dbReference type="EMBL" id="GAA0183944.1"/>
    </source>
</evidence>
<dbReference type="Proteomes" id="UP001454036">
    <property type="component" value="Unassembled WGS sequence"/>
</dbReference>
<dbReference type="PANTHER" id="PTHR36806">
    <property type="entry name" value="ADENINE PHOSPHORIBOSYLTRANSFERASE"/>
    <property type="match status" value="1"/>
</dbReference>
<name>A0AAV3RSG4_LITER</name>
<evidence type="ECO:0000313" key="3">
    <source>
        <dbReference type="Proteomes" id="UP001454036"/>
    </source>
</evidence>
<organism evidence="2 3">
    <name type="scientific">Lithospermum erythrorhizon</name>
    <name type="common">Purple gromwell</name>
    <name type="synonym">Lithospermum officinale var. erythrorhizon</name>
    <dbReference type="NCBI Taxonomy" id="34254"/>
    <lineage>
        <taxon>Eukaryota</taxon>
        <taxon>Viridiplantae</taxon>
        <taxon>Streptophyta</taxon>
        <taxon>Embryophyta</taxon>
        <taxon>Tracheophyta</taxon>
        <taxon>Spermatophyta</taxon>
        <taxon>Magnoliopsida</taxon>
        <taxon>eudicotyledons</taxon>
        <taxon>Gunneridae</taxon>
        <taxon>Pentapetalae</taxon>
        <taxon>asterids</taxon>
        <taxon>lamiids</taxon>
        <taxon>Boraginales</taxon>
        <taxon>Boraginaceae</taxon>
        <taxon>Boraginoideae</taxon>
        <taxon>Lithospermeae</taxon>
        <taxon>Lithospermum</taxon>
    </lineage>
</organism>
<dbReference type="EMBL" id="BAABME010011548">
    <property type="protein sequence ID" value="GAA0183944.1"/>
    <property type="molecule type" value="Genomic_DNA"/>
</dbReference>
<dbReference type="AlphaFoldDB" id="A0AAV3RSG4"/>
<evidence type="ECO:0000256" key="1">
    <source>
        <dbReference type="SAM" id="SignalP"/>
    </source>
</evidence>
<proteinExistence type="predicted"/>
<keyword evidence="1" id="KW-0732">Signal</keyword>
<keyword evidence="3" id="KW-1185">Reference proteome</keyword>
<protein>
    <submittedName>
        <fullName evidence="2">Uncharacterized protein</fullName>
    </submittedName>
</protein>
<sequence length="151" mass="16801">MGISTATSFLLLLLTSFPAIESLSFWQYHSLISLSQSLTSRVANLRASRGDHAGAARASIGYDYLKNYAWRTDASEMLELKELISSRNHQKLISLSRGPLKEVLEALHKEVVDGELLKDCLHLGNNDFIAALQLLKDISTQYYQPSSSTDL</sequence>
<reference evidence="2 3" key="1">
    <citation type="submission" date="2024-01" db="EMBL/GenBank/DDBJ databases">
        <title>The complete chloroplast genome sequence of Lithospermum erythrorhizon: insights into the phylogenetic relationship among Boraginaceae species and the maternal lineages of purple gromwells.</title>
        <authorList>
            <person name="Okada T."/>
            <person name="Watanabe K."/>
        </authorList>
    </citation>
    <scope>NUCLEOTIDE SEQUENCE [LARGE SCALE GENOMIC DNA]</scope>
</reference>
<gene>
    <name evidence="2" type="ORF">LIER_31269</name>
</gene>
<feature type="signal peptide" evidence="1">
    <location>
        <begin position="1"/>
        <end position="22"/>
    </location>
</feature>